<evidence type="ECO:0000256" key="4">
    <source>
        <dbReference type="ARBA" id="ARBA00023163"/>
    </source>
</evidence>
<comment type="caution">
    <text evidence="6">The sequence shown here is derived from an EMBL/GenBank/DDBJ whole genome shotgun (WGS) entry which is preliminary data.</text>
</comment>
<dbReference type="Pfam" id="PF00126">
    <property type="entry name" value="HTH_1"/>
    <property type="match status" value="1"/>
</dbReference>
<evidence type="ECO:0000256" key="1">
    <source>
        <dbReference type="ARBA" id="ARBA00009437"/>
    </source>
</evidence>
<keyword evidence="3 6" id="KW-0238">DNA-binding</keyword>
<dbReference type="RefSeq" id="WP_110321724.1">
    <property type="nucleotide sequence ID" value="NZ_QJKD01000002.1"/>
</dbReference>
<dbReference type="InterPro" id="IPR000847">
    <property type="entry name" value="LysR_HTH_N"/>
</dbReference>
<dbReference type="InterPro" id="IPR036388">
    <property type="entry name" value="WH-like_DNA-bd_sf"/>
</dbReference>
<dbReference type="PANTHER" id="PTHR30419:SF28">
    <property type="entry name" value="HTH-TYPE TRANSCRIPTIONAL REGULATOR BSDA"/>
    <property type="match status" value="1"/>
</dbReference>
<dbReference type="PROSITE" id="PS50931">
    <property type="entry name" value="HTH_LYSR"/>
    <property type="match status" value="1"/>
</dbReference>
<dbReference type="EMBL" id="QJKD01000002">
    <property type="protein sequence ID" value="PXX55846.1"/>
    <property type="molecule type" value="Genomic_DNA"/>
</dbReference>
<evidence type="ECO:0000256" key="2">
    <source>
        <dbReference type="ARBA" id="ARBA00023015"/>
    </source>
</evidence>
<dbReference type="Gene3D" id="1.10.10.10">
    <property type="entry name" value="Winged helix-like DNA-binding domain superfamily/Winged helix DNA-binding domain"/>
    <property type="match status" value="1"/>
</dbReference>
<gene>
    <name evidence="6" type="ORF">DFR60_102120</name>
</gene>
<sequence length="299" mass="33745">MDIHSLTYFKKVAELQHITRASEELHVAQPSLSRTVSRLEKELGVQLFERSGKNIILNSYGEILLNHTNRILQELKDIEQEIGDAAGERSRTVTLSLYAASKLLPELVMAFKHEYPSIRLQIIQEDLTKNQPDGCDLTLFSSMQPCTQDHSASLIEEEILLALPESNPLSKRENLNLSEVAGEEFICLQQGKSLRTITDTFCKIAGFEPSVVLESDSPETVRELIRAGIGISFIPSITWQGMDTENIVLVPISFPQCRRYINLSWRAQGYLSPAAILFRDFVQDYFKTFQHSQADSPTS</sequence>
<dbReference type="InterPro" id="IPR005119">
    <property type="entry name" value="LysR_subst-bd"/>
</dbReference>
<dbReference type="Proteomes" id="UP000248057">
    <property type="component" value="Unassembled WGS sequence"/>
</dbReference>
<dbReference type="GO" id="GO:0003677">
    <property type="term" value="F:DNA binding"/>
    <property type="evidence" value="ECO:0007669"/>
    <property type="project" value="UniProtKB-KW"/>
</dbReference>
<evidence type="ECO:0000259" key="5">
    <source>
        <dbReference type="PROSITE" id="PS50931"/>
    </source>
</evidence>
<dbReference type="PRINTS" id="PR00039">
    <property type="entry name" value="HTHLYSR"/>
</dbReference>
<keyword evidence="7" id="KW-1185">Reference proteome</keyword>
<proteinExistence type="inferred from homology"/>
<name>A0A2V3YAG5_9FIRM</name>
<reference evidence="6 7" key="1">
    <citation type="submission" date="2018-05" db="EMBL/GenBank/DDBJ databases">
        <title>Genomic Encyclopedia of Type Strains, Phase IV (KMG-IV): sequencing the most valuable type-strain genomes for metagenomic binning, comparative biology and taxonomic classification.</title>
        <authorList>
            <person name="Goeker M."/>
        </authorList>
    </citation>
    <scope>NUCLEOTIDE SEQUENCE [LARGE SCALE GENOMIC DNA]</scope>
    <source>
        <strain evidence="6 7">DSM 24995</strain>
    </source>
</reference>
<evidence type="ECO:0000313" key="7">
    <source>
        <dbReference type="Proteomes" id="UP000248057"/>
    </source>
</evidence>
<accession>A0A2V3YAG5</accession>
<dbReference type="GeneID" id="86060112"/>
<dbReference type="GO" id="GO:0003700">
    <property type="term" value="F:DNA-binding transcription factor activity"/>
    <property type="evidence" value="ECO:0007669"/>
    <property type="project" value="InterPro"/>
</dbReference>
<dbReference type="PANTHER" id="PTHR30419">
    <property type="entry name" value="HTH-TYPE TRANSCRIPTIONAL REGULATOR YBHD"/>
    <property type="match status" value="1"/>
</dbReference>
<dbReference type="SUPFAM" id="SSF46785">
    <property type="entry name" value="Winged helix' DNA-binding domain"/>
    <property type="match status" value="1"/>
</dbReference>
<protein>
    <submittedName>
        <fullName evidence="6">DNA-binding transcriptional LysR family regulator</fullName>
    </submittedName>
</protein>
<dbReference type="AlphaFoldDB" id="A0A2V3YAG5"/>
<dbReference type="SUPFAM" id="SSF53850">
    <property type="entry name" value="Periplasmic binding protein-like II"/>
    <property type="match status" value="1"/>
</dbReference>
<evidence type="ECO:0000256" key="3">
    <source>
        <dbReference type="ARBA" id="ARBA00023125"/>
    </source>
</evidence>
<dbReference type="GO" id="GO:0005829">
    <property type="term" value="C:cytosol"/>
    <property type="evidence" value="ECO:0007669"/>
    <property type="project" value="TreeGrafter"/>
</dbReference>
<comment type="similarity">
    <text evidence="1">Belongs to the LysR transcriptional regulatory family.</text>
</comment>
<feature type="domain" description="HTH lysR-type" evidence="5">
    <location>
        <begin position="1"/>
        <end position="58"/>
    </location>
</feature>
<organism evidence="6 7">
    <name type="scientific">Hungatella effluvii</name>
    <dbReference type="NCBI Taxonomy" id="1096246"/>
    <lineage>
        <taxon>Bacteria</taxon>
        <taxon>Bacillati</taxon>
        <taxon>Bacillota</taxon>
        <taxon>Clostridia</taxon>
        <taxon>Lachnospirales</taxon>
        <taxon>Lachnospiraceae</taxon>
        <taxon>Hungatella</taxon>
    </lineage>
</organism>
<dbReference type="InterPro" id="IPR050950">
    <property type="entry name" value="HTH-type_LysR_regulators"/>
</dbReference>
<keyword evidence="2" id="KW-0805">Transcription regulation</keyword>
<dbReference type="Gene3D" id="3.40.190.290">
    <property type="match status" value="1"/>
</dbReference>
<dbReference type="FunFam" id="1.10.10.10:FF:000001">
    <property type="entry name" value="LysR family transcriptional regulator"/>
    <property type="match status" value="1"/>
</dbReference>
<keyword evidence="4" id="KW-0804">Transcription</keyword>
<evidence type="ECO:0000313" key="6">
    <source>
        <dbReference type="EMBL" id="PXX55846.1"/>
    </source>
</evidence>
<dbReference type="InterPro" id="IPR036390">
    <property type="entry name" value="WH_DNA-bd_sf"/>
</dbReference>
<dbReference type="Pfam" id="PF03466">
    <property type="entry name" value="LysR_substrate"/>
    <property type="match status" value="1"/>
</dbReference>